<evidence type="ECO:0000256" key="3">
    <source>
        <dbReference type="SAM" id="MobiDB-lite"/>
    </source>
</evidence>
<dbReference type="Proteomes" id="UP001194539">
    <property type="component" value="Unassembled WGS sequence"/>
</dbReference>
<reference evidence="5 6" key="1">
    <citation type="submission" date="2020-07" db="EMBL/GenBank/DDBJ databases">
        <title>Bradyrhizobium diversity isolated from nodules of indigenous legumes of Western Australia.</title>
        <authorList>
            <person name="Klepa M.S."/>
        </authorList>
    </citation>
    <scope>NUCLEOTIDE SEQUENCE [LARGE SCALE GENOMIC DNA]</scope>
    <source>
        <strain evidence="5 6">CNPSo 4019</strain>
    </source>
</reference>
<comment type="similarity">
    <text evidence="1">Belongs to the transglycosylase Slt family.</text>
</comment>
<feature type="domain" description="Transglycosylase SLT" evidence="4">
    <location>
        <begin position="96"/>
        <end position="195"/>
    </location>
</feature>
<evidence type="ECO:0000256" key="2">
    <source>
        <dbReference type="ARBA" id="ARBA00009387"/>
    </source>
</evidence>
<keyword evidence="6" id="KW-1185">Reference proteome</keyword>
<dbReference type="InterPro" id="IPR008258">
    <property type="entry name" value="Transglycosylase_SLT_dom_1"/>
</dbReference>
<dbReference type="CDD" id="cd00254">
    <property type="entry name" value="LT-like"/>
    <property type="match status" value="1"/>
</dbReference>
<dbReference type="PANTHER" id="PTHR37423:SF2">
    <property type="entry name" value="MEMBRANE-BOUND LYTIC MUREIN TRANSGLYCOSYLASE C"/>
    <property type="match status" value="1"/>
</dbReference>
<dbReference type="EMBL" id="JACEGD010000022">
    <property type="protein sequence ID" value="MBH5389343.1"/>
    <property type="molecule type" value="Genomic_DNA"/>
</dbReference>
<gene>
    <name evidence="5" type="ORF">H1B27_24090</name>
</gene>
<dbReference type="InterPro" id="IPR023346">
    <property type="entry name" value="Lysozyme-like_dom_sf"/>
</dbReference>
<comment type="caution">
    <text evidence="5">The sequence shown here is derived from an EMBL/GenBank/DDBJ whole genome shotgun (WGS) entry which is preliminary data.</text>
</comment>
<evidence type="ECO:0000259" key="4">
    <source>
        <dbReference type="Pfam" id="PF01464"/>
    </source>
</evidence>
<name>A0ABS0P7Y0_9BRAD</name>
<evidence type="ECO:0000313" key="5">
    <source>
        <dbReference type="EMBL" id="MBH5389343.1"/>
    </source>
</evidence>
<dbReference type="PANTHER" id="PTHR37423">
    <property type="entry name" value="SOLUBLE LYTIC MUREIN TRANSGLYCOSYLASE-RELATED"/>
    <property type="match status" value="1"/>
</dbReference>
<dbReference type="SUPFAM" id="SSF53955">
    <property type="entry name" value="Lysozyme-like"/>
    <property type="match status" value="1"/>
</dbReference>
<dbReference type="Pfam" id="PF01464">
    <property type="entry name" value="SLT"/>
    <property type="match status" value="1"/>
</dbReference>
<evidence type="ECO:0000313" key="6">
    <source>
        <dbReference type="Proteomes" id="UP001194539"/>
    </source>
</evidence>
<dbReference type="Gene3D" id="1.10.530.10">
    <property type="match status" value="1"/>
</dbReference>
<accession>A0ABS0P7Y0</accession>
<feature type="region of interest" description="Disordered" evidence="3">
    <location>
        <begin position="1"/>
        <end position="41"/>
    </location>
</feature>
<organism evidence="5 6">
    <name type="scientific">Bradyrhizobium diversitatis</name>
    <dbReference type="NCBI Taxonomy" id="2755406"/>
    <lineage>
        <taxon>Bacteria</taxon>
        <taxon>Pseudomonadati</taxon>
        <taxon>Pseudomonadota</taxon>
        <taxon>Alphaproteobacteria</taxon>
        <taxon>Hyphomicrobiales</taxon>
        <taxon>Nitrobacteraceae</taxon>
        <taxon>Bradyrhizobium</taxon>
    </lineage>
</organism>
<protein>
    <submittedName>
        <fullName evidence="5">Lytic transglycosylase domain-containing protein</fullName>
    </submittedName>
</protein>
<sequence>MPLFDRSRDHSSVPTNACRADARRGSPGRPHGRREAALPRTGASKTACLTRSGVRVWTVVSLLLVFAASDGAALAESGRALGQAVAQAGNPFATVVDEASQRFAIPMNWIVSVINVESAGNLHAKSPRGAMGLMQIMPATWAELRERYDLGNDPYDPHDNVLAGTAYLRELLDRYGSPGVFAAYNAGPARYEEHLAGTSLPDETRAYVAKLADLLTIELPPRWASSGQSSAAATLFVTRSDLMKTRDRLLAFKPSSGVTAAISAPDVSPMVPRPIGMFVPRSDSGASQ</sequence>
<comment type="similarity">
    <text evidence="2">Belongs to the virb1 family.</text>
</comment>
<feature type="compositionally biased region" description="Basic and acidic residues" evidence="3">
    <location>
        <begin position="1"/>
        <end position="11"/>
    </location>
</feature>
<proteinExistence type="inferred from homology"/>
<evidence type="ECO:0000256" key="1">
    <source>
        <dbReference type="ARBA" id="ARBA00007734"/>
    </source>
</evidence>